<gene>
    <name evidence="1" type="ORF">I4F81_001585</name>
</gene>
<comment type="caution">
    <text evidence="1">The sequence shown here is derived from an EMBL/GenBank/DDBJ whole genome shotgun (WGS) entry which is preliminary data.</text>
</comment>
<reference evidence="1" key="1">
    <citation type="submission" date="2019-11" db="EMBL/GenBank/DDBJ databases">
        <title>Nori genome reveals adaptations in red seaweeds to the harsh intertidal environment.</title>
        <authorList>
            <person name="Wang D."/>
            <person name="Mao Y."/>
        </authorList>
    </citation>
    <scope>NUCLEOTIDE SEQUENCE</scope>
    <source>
        <tissue evidence="1">Gametophyte</tissue>
    </source>
</reference>
<dbReference type="Proteomes" id="UP000798662">
    <property type="component" value="Chromosome 1"/>
</dbReference>
<evidence type="ECO:0000313" key="2">
    <source>
        <dbReference type="Proteomes" id="UP000798662"/>
    </source>
</evidence>
<name>A0ACC3BMK9_PYRYE</name>
<dbReference type="EMBL" id="CM020618">
    <property type="protein sequence ID" value="KAK1858986.1"/>
    <property type="molecule type" value="Genomic_DNA"/>
</dbReference>
<proteinExistence type="predicted"/>
<evidence type="ECO:0000313" key="1">
    <source>
        <dbReference type="EMBL" id="KAK1858986.1"/>
    </source>
</evidence>
<protein>
    <submittedName>
        <fullName evidence="1">Uncharacterized protein</fullName>
    </submittedName>
</protein>
<keyword evidence="2" id="KW-1185">Reference proteome</keyword>
<organism evidence="1 2">
    <name type="scientific">Pyropia yezoensis</name>
    <name type="common">Susabi-nori</name>
    <name type="synonym">Porphyra yezoensis</name>
    <dbReference type="NCBI Taxonomy" id="2788"/>
    <lineage>
        <taxon>Eukaryota</taxon>
        <taxon>Rhodophyta</taxon>
        <taxon>Bangiophyceae</taxon>
        <taxon>Bangiales</taxon>
        <taxon>Bangiaceae</taxon>
        <taxon>Pyropia</taxon>
    </lineage>
</organism>
<accession>A0ACC3BMK9</accession>
<sequence length="145" mass="14609">MPAEARDTTRGAQRRTPPGGPGAAAAAAAPPAGGVTLLTGLPPPPPLGVLRGAVIGGGWTPPTVTARVMQARSGDPRVDEQMDLCTDAAARCIEVEGTQAACDVCVAECSDAADAVLASSALSGDEKADLLTLAREQSDRCEEDM</sequence>